<feature type="binding site" evidence="9">
    <location>
        <begin position="70"/>
        <end position="74"/>
    </location>
    <ligand>
        <name>substrate</name>
    </ligand>
</feature>
<feature type="binding site" evidence="9">
    <location>
        <position position="174"/>
    </location>
    <ligand>
        <name>FMN</name>
        <dbReference type="ChEBI" id="CHEBI:58210"/>
    </ligand>
</feature>
<dbReference type="AlphaFoldDB" id="A0AAJ1IFI6"/>
<dbReference type="Proteomes" id="UP001221217">
    <property type="component" value="Unassembled WGS sequence"/>
</dbReference>
<proteinExistence type="inferred from homology"/>
<evidence type="ECO:0000256" key="2">
    <source>
        <dbReference type="ARBA" id="ARBA00004725"/>
    </source>
</evidence>
<evidence type="ECO:0000256" key="5">
    <source>
        <dbReference type="ARBA" id="ARBA00022630"/>
    </source>
</evidence>
<comment type="cofactor">
    <cofactor evidence="9">
        <name>FMN</name>
        <dbReference type="ChEBI" id="CHEBI:58210"/>
    </cofactor>
    <text evidence="9">Binds 1 FMN per subunit.</text>
</comment>
<organism evidence="11 12">
    <name type="scientific">Candidatus Thalassospirochaeta sargassi</name>
    <dbReference type="NCBI Taxonomy" id="3119039"/>
    <lineage>
        <taxon>Bacteria</taxon>
        <taxon>Pseudomonadati</taxon>
        <taxon>Spirochaetota</taxon>
        <taxon>Spirochaetia</taxon>
        <taxon>Spirochaetales</taxon>
        <taxon>Spirochaetaceae</taxon>
        <taxon>Candidatus Thalassospirochaeta</taxon>
    </lineage>
</organism>
<evidence type="ECO:0000256" key="9">
    <source>
        <dbReference type="HAMAP-Rule" id="MF_00224"/>
    </source>
</evidence>
<gene>
    <name evidence="9" type="primary">pyrD</name>
    <name evidence="11" type="ORF">PQJ61_06720</name>
</gene>
<dbReference type="GO" id="GO:0006207">
    <property type="term" value="P:'de novo' pyrimidine nucleobase biosynthetic process"/>
    <property type="evidence" value="ECO:0007669"/>
    <property type="project" value="InterPro"/>
</dbReference>
<evidence type="ECO:0000313" key="12">
    <source>
        <dbReference type="Proteomes" id="UP001221217"/>
    </source>
</evidence>
<dbReference type="PANTHER" id="PTHR48109:SF1">
    <property type="entry name" value="DIHYDROOROTATE DEHYDROGENASE (FUMARATE)"/>
    <property type="match status" value="1"/>
</dbReference>
<dbReference type="InterPro" id="IPR001295">
    <property type="entry name" value="Dihydroorotate_DH_CS"/>
</dbReference>
<dbReference type="InterPro" id="IPR024920">
    <property type="entry name" value="Dihydroorotate_DH_1"/>
</dbReference>
<dbReference type="SUPFAM" id="SSF51395">
    <property type="entry name" value="FMN-linked oxidoreductases"/>
    <property type="match status" value="1"/>
</dbReference>
<evidence type="ECO:0000313" key="11">
    <source>
        <dbReference type="EMBL" id="MDC7226440.1"/>
    </source>
</evidence>
<dbReference type="Gene3D" id="3.20.20.70">
    <property type="entry name" value="Aldolase class I"/>
    <property type="match status" value="1"/>
</dbReference>
<feature type="binding site" evidence="9">
    <location>
        <begin position="46"/>
        <end position="47"/>
    </location>
    <ligand>
        <name>FMN</name>
        <dbReference type="ChEBI" id="CHEBI:58210"/>
    </ligand>
</feature>
<dbReference type="GO" id="GO:0004152">
    <property type="term" value="F:dihydroorotate dehydrogenase activity"/>
    <property type="evidence" value="ECO:0007669"/>
    <property type="project" value="UniProtKB-UniRule"/>
</dbReference>
<feature type="binding site" evidence="9">
    <location>
        <position position="227"/>
    </location>
    <ligand>
        <name>FMN</name>
        <dbReference type="ChEBI" id="CHEBI:58210"/>
    </ligand>
</feature>
<dbReference type="InterPro" id="IPR049622">
    <property type="entry name" value="Dihydroorotate_DH_I"/>
</dbReference>
<feature type="binding site" evidence="9">
    <location>
        <position position="200"/>
    </location>
    <ligand>
        <name>FMN</name>
        <dbReference type="ChEBI" id="CHEBI:58210"/>
    </ligand>
</feature>
<dbReference type="Pfam" id="PF01180">
    <property type="entry name" value="DHO_dh"/>
    <property type="match status" value="1"/>
</dbReference>
<dbReference type="PROSITE" id="PS00912">
    <property type="entry name" value="DHODEHASE_2"/>
    <property type="match status" value="1"/>
</dbReference>
<dbReference type="EMBL" id="JAQQAL010000011">
    <property type="protein sequence ID" value="MDC7226440.1"/>
    <property type="molecule type" value="Genomic_DNA"/>
</dbReference>
<evidence type="ECO:0000256" key="4">
    <source>
        <dbReference type="ARBA" id="ARBA00022490"/>
    </source>
</evidence>
<comment type="caution">
    <text evidence="11">The sequence shown here is derived from an EMBL/GenBank/DDBJ whole genome shotgun (WGS) entry which is preliminary data.</text>
</comment>
<evidence type="ECO:0000256" key="7">
    <source>
        <dbReference type="ARBA" id="ARBA00022975"/>
    </source>
</evidence>
<feature type="binding site" evidence="9">
    <location>
        <position position="135"/>
    </location>
    <ligand>
        <name>substrate</name>
    </ligand>
</feature>
<dbReference type="InterPro" id="IPR050074">
    <property type="entry name" value="DHO_dehydrogenase"/>
</dbReference>
<dbReference type="FunFam" id="3.20.20.70:FF:000027">
    <property type="entry name" value="Dihydropyrimidine dehydrogenase [NADP(+)]"/>
    <property type="match status" value="1"/>
</dbReference>
<keyword evidence="8 9" id="KW-0560">Oxidoreductase</keyword>
<keyword evidence="4 9" id="KW-0963">Cytoplasm</keyword>
<dbReference type="InterPro" id="IPR013785">
    <property type="entry name" value="Aldolase_TIM"/>
</dbReference>
<dbReference type="GO" id="GO:0005737">
    <property type="term" value="C:cytoplasm"/>
    <property type="evidence" value="ECO:0007669"/>
    <property type="project" value="UniProtKB-SubCell"/>
</dbReference>
<evidence type="ECO:0000256" key="6">
    <source>
        <dbReference type="ARBA" id="ARBA00022643"/>
    </source>
</evidence>
<name>A0AAJ1IFI6_9SPIO</name>
<dbReference type="GO" id="GO:0044205">
    <property type="term" value="P:'de novo' UMP biosynthetic process"/>
    <property type="evidence" value="ECO:0007669"/>
    <property type="project" value="UniProtKB-UniRule"/>
</dbReference>
<comment type="pathway">
    <text evidence="2 9">Pyrimidine metabolism; UMP biosynthesis via de novo pathway.</text>
</comment>
<dbReference type="NCBIfam" id="TIGR01037">
    <property type="entry name" value="pyrD_sub1_fam"/>
    <property type="match status" value="1"/>
</dbReference>
<keyword evidence="7 9" id="KW-0665">Pyrimidine biosynthesis</keyword>
<reference evidence="11 12" key="1">
    <citation type="submission" date="2022-12" db="EMBL/GenBank/DDBJ databases">
        <title>Metagenome assembled genome from gulf of manar.</title>
        <authorList>
            <person name="Kohli P."/>
            <person name="Pk S."/>
            <person name="Venkata Ramana C."/>
            <person name="Sasikala C."/>
        </authorList>
    </citation>
    <scope>NUCLEOTIDE SEQUENCE [LARGE SCALE GENOMIC DNA]</scope>
    <source>
        <strain evidence="11">JB008</strain>
    </source>
</reference>
<feature type="binding site" evidence="9">
    <location>
        <begin position="201"/>
        <end position="202"/>
    </location>
    <ligand>
        <name>substrate</name>
    </ligand>
</feature>
<dbReference type="PANTHER" id="PTHR48109">
    <property type="entry name" value="DIHYDROOROTATE DEHYDROGENASE (QUINONE), MITOCHONDRIAL-RELATED"/>
    <property type="match status" value="1"/>
</dbReference>
<evidence type="ECO:0000256" key="3">
    <source>
        <dbReference type="ARBA" id="ARBA00008008"/>
    </source>
</evidence>
<dbReference type="CDD" id="cd04740">
    <property type="entry name" value="DHOD_1B_like"/>
    <property type="match status" value="1"/>
</dbReference>
<comment type="similarity">
    <text evidence="3 9">Belongs to the dihydroorotate dehydrogenase family. Type 1 subfamily.</text>
</comment>
<keyword evidence="6 9" id="KW-0288">FMN</keyword>
<feature type="binding site" evidence="9">
    <location>
        <begin position="254"/>
        <end position="255"/>
    </location>
    <ligand>
        <name>FMN</name>
        <dbReference type="ChEBI" id="CHEBI:58210"/>
    </ligand>
</feature>
<evidence type="ECO:0000256" key="1">
    <source>
        <dbReference type="ARBA" id="ARBA00004496"/>
    </source>
</evidence>
<feature type="binding site" evidence="9">
    <location>
        <begin position="276"/>
        <end position="277"/>
    </location>
    <ligand>
        <name>FMN</name>
        <dbReference type="ChEBI" id="CHEBI:58210"/>
    </ligand>
</feature>
<comment type="catalytic activity">
    <reaction evidence="9">
        <text>(S)-dihydroorotate + A = orotate + AH2</text>
        <dbReference type="Rhea" id="RHEA:18073"/>
        <dbReference type="ChEBI" id="CHEBI:13193"/>
        <dbReference type="ChEBI" id="CHEBI:17499"/>
        <dbReference type="ChEBI" id="CHEBI:30839"/>
        <dbReference type="ChEBI" id="CHEBI:30864"/>
    </reaction>
</comment>
<comment type="caution">
    <text evidence="9">Lacks conserved residue(s) required for the propagation of feature annotation.</text>
</comment>
<evidence type="ECO:0000256" key="8">
    <source>
        <dbReference type="ARBA" id="ARBA00023002"/>
    </source>
</evidence>
<sequence>MKNEIRTEFLGVELSSPLVLPAGVLDISFSSMNQVSAVGAGLVTTKSLTIESRKGHDGPVVAEVEGGMLNAMGLCNPGIDAGLEELKLLKTAAEADVEGPGNCPVNVSIFATDVNGFSDLAERVNNSEADFLELNLSCPNVMDEFGVPLAASEKTVAEIITAVKSVCVKPVIAKLSPNVTSLTRIAGAAAEAGADALCMINTLGPGLEIDIEAGRPVLSNISGGLSGPCVKPVALRLVYECRKSGLSLPIIGMGGITTGEDAVQMLMAGADLVGVGTAVYYRGPGVFGLINEELLSFLKRKGLESITDINRII</sequence>
<dbReference type="PROSITE" id="PS00911">
    <property type="entry name" value="DHODEHASE_1"/>
    <property type="match status" value="1"/>
</dbReference>
<feature type="active site" description="Nucleophile" evidence="9">
    <location>
        <position position="138"/>
    </location>
</feature>
<accession>A0AAJ1IFI6</accession>
<feature type="binding site" evidence="9">
    <location>
        <position position="135"/>
    </location>
    <ligand>
        <name>FMN</name>
        <dbReference type="ChEBI" id="CHEBI:58210"/>
    </ligand>
</feature>
<dbReference type="InterPro" id="IPR012135">
    <property type="entry name" value="Dihydroorotate_DH_1_2"/>
</dbReference>
<protein>
    <recommendedName>
        <fullName evidence="9">Dihydroorotate dehydrogenase</fullName>
        <shortName evidence="9">DHOD</shortName>
        <shortName evidence="9">DHODase</shortName>
        <shortName evidence="9">DHOdehase</shortName>
        <ecNumber evidence="9">1.3.-.-</ecNumber>
    </recommendedName>
</protein>
<comment type="function">
    <text evidence="9">Catalyzes the conversion of dihydroorotate to orotate.</text>
</comment>
<keyword evidence="5 9" id="KW-0285">Flavoprotein</keyword>
<evidence type="ECO:0000259" key="10">
    <source>
        <dbReference type="Pfam" id="PF01180"/>
    </source>
</evidence>
<comment type="subcellular location">
    <subcellularLocation>
        <location evidence="1 9">Cytoplasm</location>
    </subcellularLocation>
</comment>
<dbReference type="InterPro" id="IPR033888">
    <property type="entry name" value="DHOD_1B"/>
</dbReference>
<dbReference type="InterPro" id="IPR005720">
    <property type="entry name" value="Dihydroorotate_DH_cat"/>
</dbReference>
<dbReference type="HAMAP" id="MF_00224">
    <property type="entry name" value="DHO_dh_type1"/>
    <property type="match status" value="1"/>
</dbReference>
<dbReference type="PIRSF" id="PIRSF000164">
    <property type="entry name" value="DHO_oxidase"/>
    <property type="match status" value="1"/>
</dbReference>
<dbReference type="EC" id="1.3.-.-" evidence="9"/>
<dbReference type="NCBIfam" id="NF005574">
    <property type="entry name" value="PRK07259.1"/>
    <property type="match status" value="1"/>
</dbReference>
<feature type="domain" description="Dihydroorotate dehydrogenase catalytic" evidence="10">
    <location>
        <begin position="6"/>
        <end position="298"/>
    </location>
</feature>
<feature type="binding site" evidence="9">
    <location>
        <position position="46"/>
    </location>
    <ligand>
        <name>substrate</name>
    </ligand>
</feature>